<dbReference type="GO" id="GO:0008270">
    <property type="term" value="F:zinc ion binding"/>
    <property type="evidence" value="ECO:0007669"/>
    <property type="project" value="InterPro"/>
</dbReference>
<dbReference type="Gene3D" id="3.40.430.10">
    <property type="entry name" value="Dihydrofolate Reductase, subunit A"/>
    <property type="match status" value="1"/>
</dbReference>
<comment type="caution">
    <text evidence="6">The sequence shown here is derived from an EMBL/GenBank/DDBJ whole genome shotgun (WGS) entry which is preliminary data.</text>
</comment>
<evidence type="ECO:0000256" key="4">
    <source>
        <dbReference type="ARBA" id="ARBA00022833"/>
    </source>
</evidence>
<sequence>MTPSEVELDAMRRAIAVSALGLGSASPNPPVGCVILGPDDRPVGEGYHRRKGESHAEVHALQAAGDRAAGGTAVVTLEPCNHFGRTPPCHQALIDAGVVRVLIAVIDPTSRGAGGAARMRDAGVDVEVGVLADEAEVVLGPWLRSLNTRRPKVIWAYEVAEEGIGPICRQQFVALGLRAGVDAVLDRSGSLQEGRPGQHGVTAFSLPRSVGDPAGGLRTLFEAGVRTVLLDGGPEVAALYVDHGLVDEIFMYVGETAPSNIVTLVDQLIPDGFQFRSVRRLEEGVLVGAALADRL</sequence>
<accession>A0A3E0GVI9</accession>
<feature type="domain" description="CMP/dCMP-type deaminase" evidence="5">
    <location>
        <begin position="5"/>
        <end position="126"/>
    </location>
</feature>
<dbReference type="SUPFAM" id="SSF53927">
    <property type="entry name" value="Cytidine deaminase-like"/>
    <property type="match status" value="1"/>
</dbReference>
<comment type="pathway">
    <text evidence="1">Cofactor biosynthesis; riboflavin biosynthesis; 5-amino-6-(D-ribitylamino)uracil from GTP: step 2/4.</text>
</comment>
<dbReference type="RefSeq" id="WP_211353589.1">
    <property type="nucleotide sequence ID" value="NZ_CP144375.1"/>
</dbReference>
<evidence type="ECO:0000256" key="1">
    <source>
        <dbReference type="ARBA" id="ARBA00004882"/>
    </source>
</evidence>
<dbReference type="EC" id="3.5.4.26" evidence="2"/>
<dbReference type="UniPathway" id="UPA00275">
    <property type="reaction ID" value="UER00401"/>
</dbReference>
<protein>
    <recommendedName>
        <fullName evidence="2">diaminohydroxyphosphoribosylaminopyrimidine deaminase</fullName>
        <ecNumber evidence="2">3.5.4.26</ecNumber>
    </recommendedName>
</protein>
<dbReference type="Gene3D" id="3.40.140.10">
    <property type="entry name" value="Cytidine Deaminase, domain 2"/>
    <property type="match status" value="1"/>
</dbReference>
<dbReference type="SUPFAM" id="SSF53597">
    <property type="entry name" value="Dihydrofolate reductase-like"/>
    <property type="match status" value="1"/>
</dbReference>
<dbReference type="Pfam" id="PF00383">
    <property type="entry name" value="dCMP_cyt_deam_1"/>
    <property type="match status" value="1"/>
</dbReference>
<dbReference type="InterPro" id="IPR016192">
    <property type="entry name" value="APOBEC/CMP_deaminase_Zn-bd"/>
</dbReference>
<reference evidence="6 7" key="1">
    <citation type="submission" date="2018-08" db="EMBL/GenBank/DDBJ databases">
        <title>Genomic Encyclopedia of Archaeal and Bacterial Type Strains, Phase II (KMG-II): from individual species to whole genera.</title>
        <authorList>
            <person name="Goeker M."/>
        </authorList>
    </citation>
    <scope>NUCLEOTIDE SEQUENCE [LARGE SCALE GENOMIC DNA]</scope>
    <source>
        <strain evidence="6 7">DSM 45791</strain>
    </source>
</reference>
<dbReference type="InterPro" id="IPR004794">
    <property type="entry name" value="Eubact_RibD"/>
</dbReference>
<dbReference type="PROSITE" id="PS51747">
    <property type="entry name" value="CYT_DCMP_DEAMINASES_2"/>
    <property type="match status" value="1"/>
</dbReference>
<gene>
    <name evidence="6" type="ORF">BCF44_12671</name>
</gene>
<evidence type="ECO:0000256" key="3">
    <source>
        <dbReference type="ARBA" id="ARBA00022723"/>
    </source>
</evidence>
<keyword evidence="4" id="KW-0862">Zinc</keyword>
<dbReference type="AlphaFoldDB" id="A0A3E0GVI9"/>
<keyword evidence="3" id="KW-0479">Metal-binding</keyword>
<dbReference type="PROSITE" id="PS00903">
    <property type="entry name" value="CYT_DCMP_DEAMINASES_1"/>
    <property type="match status" value="1"/>
</dbReference>
<proteinExistence type="predicted"/>
<evidence type="ECO:0000313" key="7">
    <source>
        <dbReference type="Proteomes" id="UP000256269"/>
    </source>
</evidence>
<dbReference type="NCBIfam" id="TIGR00326">
    <property type="entry name" value="eubact_ribD"/>
    <property type="match status" value="1"/>
</dbReference>
<organism evidence="6 7">
    <name type="scientific">Kutzneria buriramensis</name>
    <dbReference type="NCBI Taxonomy" id="1045776"/>
    <lineage>
        <taxon>Bacteria</taxon>
        <taxon>Bacillati</taxon>
        <taxon>Actinomycetota</taxon>
        <taxon>Actinomycetes</taxon>
        <taxon>Pseudonocardiales</taxon>
        <taxon>Pseudonocardiaceae</taxon>
        <taxon>Kutzneria</taxon>
    </lineage>
</organism>
<dbReference type="GO" id="GO:0009231">
    <property type="term" value="P:riboflavin biosynthetic process"/>
    <property type="evidence" value="ECO:0007669"/>
    <property type="project" value="UniProtKB-UniPathway"/>
</dbReference>
<dbReference type="PANTHER" id="PTHR11079:SF162">
    <property type="entry name" value="RIBOFLAVIN BIOSYNTHESIS PROTEIN PYRD, CHLOROPLASTIC"/>
    <property type="match status" value="1"/>
</dbReference>
<evidence type="ECO:0000256" key="2">
    <source>
        <dbReference type="ARBA" id="ARBA00012766"/>
    </source>
</evidence>
<evidence type="ECO:0000259" key="5">
    <source>
        <dbReference type="PROSITE" id="PS51747"/>
    </source>
</evidence>
<dbReference type="InterPro" id="IPR002125">
    <property type="entry name" value="CMP_dCMP_dom"/>
</dbReference>
<dbReference type="CDD" id="cd01284">
    <property type="entry name" value="Riboflavin_deaminase-reductase"/>
    <property type="match status" value="1"/>
</dbReference>
<keyword evidence="7" id="KW-1185">Reference proteome</keyword>
<evidence type="ECO:0000313" key="6">
    <source>
        <dbReference type="EMBL" id="REH28629.1"/>
    </source>
</evidence>
<dbReference type="Proteomes" id="UP000256269">
    <property type="component" value="Unassembled WGS sequence"/>
</dbReference>
<dbReference type="EMBL" id="QUNO01000026">
    <property type="protein sequence ID" value="REH28629.1"/>
    <property type="molecule type" value="Genomic_DNA"/>
</dbReference>
<name>A0A3E0GVI9_9PSEU</name>
<dbReference type="InterPro" id="IPR024072">
    <property type="entry name" value="DHFR-like_dom_sf"/>
</dbReference>
<dbReference type="GO" id="GO:0008835">
    <property type="term" value="F:diaminohydroxyphosphoribosylaminopyrimidine deaminase activity"/>
    <property type="evidence" value="ECO:0007669"/>
    <property type="project" value="UniProtKB-EC"/>
</dbReference>
<dbReference type="PANTHER" id="PTHR11079">
    <property type="entry name" value="CYTOSINE DEAMINASE FAMILY MEMBER"/>
    <property type="match status" value="1"/>
</dbReference>
<dbReference type="InterPro" id="IPR016193">
    <property type="entry name" value="Cytidine_deaminase-like"/>
</dbReference>